<evidence type="ECO:0000256" key="1">
    <source>
        <dbReference type="ARBA" id="ARBA00004141"/>
    </source>
</evidence>
<keyword evidence="3 6" id="KW-1133">Transmembrane helix</keyword>
<keyword evidence="4 6" id="KW-0472">Membrane</keyword>
<keyword evidence="2 6" id="KW-0812">Transmembrane</keyword>
<gene>
    <name evidence="7" type="ORF">NEZAVI_LOCUS14791</name>
</gene>
<feature type="transmembrane region" description="Helical" evidence="6">
    <location>
        <begin position="83"/>
        <end position="101"/>
    </location>
</feature>
<feature type="transmembrane region" description="Helical" evidence="6">
    <location>
        <begin position="174"/>
        <end position="192"/>
    </location>
</feature>
<evidence type="ECO:0000256" key="4">
    <source>
        <dbReference type="ARBA" id="ARBA00023136"/>
    </source>
</evidence>
<dbReference type="SUPFAM" id="SSF103473">
    <property type="entry name" value="MFS general substrate transporter"/>
    <property type="match status" value="1"/>
</dbReference>
<accession>A0A9P0MVV2</accession>
<feature type="region of interest" description="Disordered" evidence="5">
    <location>
        <begin position="209"/>
        <end position="230"/>
    </location>
</feature>
<feature type="transmembrane region" description="Helical" evidence="6">
    <location>
        <begin position="12"/>
        <end position="38"/>
    </location>
</feature>
<organism evidence="7 8">
    <name type="scientific">Nezara viridula</name>
    <name type="common">Southern green stink bug</name>
    <name type="synonym">Cimex viridulus</name>
    <dbReference type="NCBI Taxonomy" id="85310"/>
    <lineage>
        <taxon>Eukaryota</taxon>
        <taxon>Metazoa</taxon>
        <taxon>Ecdysozoa</taxon>
        <taxon>Arthropoda</taxon>
        <taxon>Hexapoda</taxon>
        <taxon>Insecta</taxon>
        <taxon>Pterygota</taxon>
        <taxon>Neoptera</taxon>
        <taxon>Paraneoptera</taxon>
        <taxon>Hemiptera</taxon>
        <taxon>Heteroptera</taxon>
        <taxon>Panheteroptera</taxon>
        <taxon>Pentatomomorpha</taxon>
        <taxon>Pentatomoidea</taxon>
        <taxon>Pentatomidae</taxon>
        <taxon>Pentatominae</taxon>
        <taxon>Nezara</taxon>
    </lineage>
</organism>
<evidence type="ECO:0000313" key="7">
    <source>
        <dbReference type="EMBL" id="CAH1406959.1"/>
    </source>
</evidence>
<dbReference type="PANTHER" id="PTHR23507:SF1">
    <property type="entry name" value="FI18259P1-RELATED"/>
    <property type="match status" value="1"/>
</dbReference>
<dbReference type="PROSITE" id="PS51257">
    <property type="entry name" value="PROKAR_LIPOPROTEIN"/>
    <property type="match status" value="1"/>
</dbReference>
<evidence type="ECO:0000256" key="3">
    <source>
        <dbReference type="ARBA" id="ARBA00022989"/>
    </source>
</evidence>
<evidence type="ECO:0000256" key="6">
    <source>
        <dbReference type="SAM" id="Phobius"/>
    </source>
</evidence>
<evidence type="ECO:0000256" key="5">
    <source>
        <dbReference type="SAM" id="MobiDB-lite"/>
    </source>
</evidence>
<dbReference type="AlphaFoldDB" id="A0A9P0MVV2"/>
<dbReference type="Proteomes" id="UP001152798">
    <property type="component" value="Chromosome 7"/>
</dbReference>
<evidence type="ECO:0000313" key="8">
    <source>
        <dbReference type="Proteomes" id="UP001152798"/>
    </source>
</evidence>
<keyword evidence="8" id="KW-1185">Reference proteome</keyword>
<feature type="transmembrane region" description="Helical" evidence="6">
    <location>
        <begin position="139"/>
        <end position="162"/>
    </location>
</feature>
<feature type="compositionally biased region" description="Basic and acidic residues" evidence="5">
    <location>
        <begin position="212"/>
        <end position="221"/>
    </location>
</feature>
<dbReference type="InterPro" id="IPR036259">
    <property type="entry name" value="MFS_trans_sf"/>
</dbReference>
<dbReference type="PANTHER" id="PTHR23507">
    <property type="entry name" value="ZGC:174356"/>
    <property type="match status" value="1"/>
</dbReference>
<name>A0A9P0MVV2_NEZVI</name>
<proteinExistence type="predicted"/>
<dbReference type="GO" id="GO:0022857">
    <property type="term" value="F:transmembrane transporter activity"/>
    <property type="evidence" value="ECO:0007669"/>
    <property type="project" value="TreeGrafter"/>
</dbReference>
<dbReference type="EMBL" id="OV725083">
    <property type="protein sequence ID" value="CAH1406959.1"/>
    <property type="molecule type" value="Genomic_DNA"/>
</dbReference>
<feature type="transmembrane region" description="Helical" evidence="6">
    <location>
        <begin position="58"/>
        <end position="76"/>
    </location>
</feature>
<evidence type="ECO:0000256" key="2">
    <source>
        <dbReference type="ARBA" id="ARBA00022692"/>
    </source>
</evidence>
<comment type="subcellular location">
    <subcellularLocation>
        <location evidence="1">Membrane</location>
        <topology evidence="1">Multi-pass membrane protein</topology>
    </subcellularLocation>
</comment>
<reference evidence="7" key="1">
    <citation type="submission" date="2022-01" db="EMBL/GenBank/DDBJ databases">
        <authorList>
            <person name="King R."/>
        </authorList>
    </citation>
    <scope>NUCLEOTIDE SEQUENCE</scope>
</reference>
<protein>
    <submittedName>
        <fullName evidence="7">Uncharacterized protein</fullName>
    </submittedName>
</protein>
<dbReference type="OrthoDB" id="6587443at2759"/>
<dbReference type="GO" id="GO:0016020">
    <property type="term" value="C:membrane"/>
    <property type="evidence" value="ECO:0007669"/>
    <property type="project" value="UniProtKB-SubCell"/>
</dbReference>
<sequence length="230" mass="25856">MQAIIKSRPNNLVVWLMLIGCVIINVCVSAENNLYLYYLQLAFDFTVKEAGLYSAFRLMFSVVSTAILSPVFTNILKWSDFRIGIISSFMSFIAAVLMIFAKTVVQLILFGMLDFLKLFANTLPMSIMTKYVRSDEVGIFVSLCFMGECLFPILLFCIYDIIFSATSNTIPGGFFVASAAIILLVFFFLWICSCISTESVELLENDSSLNNDSEKREDVKTTENNGIIEK</sequence>